<keyword evidence="3" id="KW-1185">Reference proteome</keyword>
<evidence type="ECO:0000313" key="2">
    <source>
        <dbReference type="EnsemblMetazoa" id="G15091.3:cds"/>
    </source>
</evidence>
<keyword evidence="1" id="KW-0472">Membrane</keyword>
<dbReference type="AlphaFoldDB" id="A0A8W8IPG8"/>
<proteinExistence type="predicted"/>
<sequence length="459" mass="51078">MPNLGSDSSDVYDRFLPEPATTLTPHGDLHATQIRESPRTENNGRHGPAFTIALSVSLVLNVVVTLFVVFYVIFTMKQVVNHKKDSGFSVSEEGMAGKENSVKQLTVCLPCQHLIGQKQNFEVCCQNSTESAVLLLKLLLNAREKKKSALVFGQYHISATQGRKRVSLKSSSKKSPSDSILLPSTLNRIRVNKSGYYTVFGNLCFSEKDITGKSESVIATLEQVHNGSKRTIFSKTEVVHWDPNTYVSISFMENIWLNGNTELLLFVNRPNVLNQYEKPMHSKLSSEQRTGDNSVCVPCQGKELFGTASYSFLSNKLCCTNSQSLNTLMKLLVGQSKDKGRKEWIKERTIINAGSQINNFTVPSSGLYSVYFHLIIRVPTNYNSSKCSVKISVLDKSSSRVLSQGVLLEKPLPTGGYESVVLFETVRLLRGSYDVHIDVSDDELLYRYPGSTGITVYKI</sequence>
<protein>
    <submittedName>
        <fullName evidence="2">Uncharacterized protein</fullName>
    </submittedName>
</protein>
<keyword evidence="1" id="KW-1133">Transmembrane helix</keyword>
<reference evidence="2" key="1">
    <citation type="submission" date="2022-08" db="UniProtKB">
        <authorList>
            <consortium name="EnsemblMetazoa"/>
        </authorList>
    </citation>
    <scope>IDENTIFICATION</scope>
    <source>
        <strain evidence="2">05x7-T-G4-1.051#20</strain>
    </source>
</reference>
<dbReference type="EnsemblMetazoa" id="G15091.3">
    <property type="protein sequence ID" value="G15091.3:cds"/>
    <property type="gene ID" value="G15091"/>
</dbReference>
<accession>A0A8W8IPG8</accession>
<feature type="transmembrane region" description="Helical" evidence="1">
    <location>
        <begin position="49"/>
        <end position="74"/>
    </location>
</feature>
<dbReference type="Proteomes" id="UP000005408">
    <property type="component" value="Unassembled WGS sequence"/>
</dbReference>
<evidence type="ECO:0000313" key="3">
    <source>
        <dbReference type="Proteomes" id="UP000005408"/>
    </source>
</evidence>
<keyword evidence="1" id="KW-0812">Transmembrane</keyword>
<name>A0A8W8IPG8_MAGGI</name>
<evidence type="ECO:0000256" key="1">
    <source>
        <dbReference type="SAM" id="Phobius"/>
    </source>
</evidence>
<organism evidence="2 3">
    <name type="scientific">Magallana gigas</name>
    <name type="common">Pacific oyster</name>
    <name type="synonym">Crassostrea gigas</name>
    <dbReference type="NCBI Taxonomy" id="29159"/>
    <lineage>
        <taxon>Eukaryota</taxon>
        <taxon>Metazoa</taxon>
        <taxon>Spiralia</taxon>
        <taxon>Lophotrochozoa</taxon>
        <taxon>Mollusca</taxon>
        <taxon>Bivalvia</taxon>
        <taxon>Autobranchia</taxon>
        <taxon>Pteriomorphia</taxon>
        <taxon>Ostreida</taxon>
        <taxon>Ostreoidea</taxon>
        <taxon>Ostreidae</taxon>
        <taxon>Magallana</taxon>
    </lineage>
</organism>